<feature type="non-terminal residue" evidence="11">
    <location>
        <position position="218"/>
    </location>
</feature>
<dbReference type="PANTHER" id="PTHR12128">
    <property type="entry name" value="DIHYDRODIPICOLINATE SYNTHASE"/>
    <property type="match status" value="1"/>
</dbReference>
<dbReference type="InterPro" id="IPR005263">
    <property type="entry name" value="DapA"/>
</dbReference>
<dbReference type="InterPro" id="IPR020625">
    <property type="entry name" value="Schiff_base-form_aldolases_AS"/>
</dbReference>
<dbReference type="HAMAP" id="MF_00418">
    <property type="entry name" value="DapA"/>
    <property type="match status" value="1"/>
</dbReference>
<dbReference type="CDD" id="cd00950">
    <property type="entry name" value="DHDPS"/>
    <property type="match status" value="1"/>
</dbReference>
<dbReference type="EC" id="4.3.3.7" evidence="3"/>
<evidence type="ECO:0000256" key="1">
    <source>
        <dbReference type="ARBA" id="ARBA00003294"/>
    </source>
</evidence>
<evidence type="ECO:0000256" key="10">
    <source>
        <dbReference type="ARBA" id="ARBA00047836"/>
    </source>
</evidence>
<dbReference type="GO" id="GO:0008840">
    <property type="term" value="F:4-hydroxy-tetrahydrodipicolinate synthase activity"/>
    <property type="evidence" value="ECO:0007669"/>
    <property type="project" value="UniProtKB-EC"/>
</dbReference>
<protein>
    <recommendedName>
        <fullName evidence="3">4-hydroxy-tetrahydrodipicolinate synthase</fullName>
        <ecNumber evidence="3">4.3.3.7</ecNumber>
    </recommendedName>
</protein>
<gene>
    <name evidence="11" type="ORF">S06H3_50034</name>
</gene>
<accession>X1N7E9</accession>
<dbReference type="NCBIfam" id="TIGR00674">
    <property type="entry name" value="dapA"/>
    <property type="match status" value="1"/>
</dbReference>
<proteinExistence type="inferred from homology"/>
<comment type="caution">
    <text evidence="11">The sequence shown here is derived from an EMBL/GenBank/DDBJ whole genome shotgun (WGS) entry which is preliminary data.</text>
</comment>
<keyword evidence="7" id="KW-0457">Lysine biosynthesis</keyword>
<comment type="pathway">
    <text evidence="2">Amino-acid biosynthesis; L-lysine biosynthesis via DAP pathway; (S)-tetrahydrodipicolinate from L-aspartate: step 3/4.</text>
</comment>
<evidence type="ECO:0000256" key="7">
    <source>
        <dbReference type="ARBA" id="ARBA00023154"/>
    </source>
</evidence>
<evidence type="ECO:0000256" key="6">
    <source>
        <dbReference type="ARBA" id="ARBA00022915"/>
    </source>
</evidence>
<dbReference type="Gene3D" id="3.20.20.70">
    <property type="entry name" value="Aldolase class I"/>
    <property type="match status" value="1"/>
</dbReference>
<dbReference type="PROSITE" id="PS00666">
    <property type="entry name" value="DHDPS_2"/>
    <property type="match status" value="1"/>
</dbReference>
<evidence type="ECO:0000256" key="8">
    <source>
        <dbReference type="ARBA" id="ARBA00023239"/>
    </source>
</evidence>
<keyword evidence="4" id="KW-0963">Cytoplasm</keyword>
<dbReference type="SMART" id="SM01130">
    <property type="entry name" value="DHDPS"/>
    <property type="match status" value="1"/>
</dbReference>
<dbReference type="GO" id="GO:0009089">
    <property type="term" value="P:lysine biosynthetic process via diaminopimelate"/>
    <property type="evidence" value="ECO:0007669"/>
    <property type="project" value="UniProtKB-UniPathway"/>
</dbReference>
<dbReference type="InterPro" id="IPR013785">
    <property type="entry name" value="Aldolase_TIM"/>
</dbReference>
<evidence type="ECO:0000256" key="3">
    <source>
        <dbReference type="ARBA" id="ARBA00012086"/>
    </source>
</evidence>
<sequence length="218" mass="23187">MKQFGRLLTAMVTPIDTYGKVDYSQAKKLATALLNSGSDGVVVSGTTGECPTLSREEKLCLFGEVKSVVGDRGVVIAGTGSYNTADAVELTREAEKTGVDGCLLVVPYYNRPTQEGLFQHFKTIAQATSLPCILYNVPSRTVTNLTAETAVRLSQIDNIIGVKEASANLDQIAKIIQGAREDFLVYSGNDSDTLPILALGGYGVISVASHLVGLQIKQ</sequence>
<keyword evidence="5" id="KW-0028">Amino-acid biosynthesis</keyword>
<dbReference type="UniPathway" id="UPA00034">
    <property type="reaction ID" value="UER00017"/>
</dbReference>
<dbReference type="GO" id="GO:0019877">
    <property type="term" value="P:diaminopimelate biosynthetic process"/>
    <property type="evidence" value="ECO:0007669"/>
    <property type="project" value="UniProtKB-KW"/>
</dbReference>
<dbReference type="Pfam" id="PF00701">
    <property type="entry name" value="DHDPS"/>
    <property type="match status" value="1"/>
</dbReference>
<dbReference type="EMBL" id="BARV01031641">
    <property type="protein sequence ID" value="GAI39942.1"/>
    <property type="molecule type" value="Genomic_DNA"/>
</dbReference>
<organism evidence="11">
    <name type="scientific">marine sediment metagenome</name>
    <dbReference type="NCBI Taxonomy" id="412755"/>
    <lineage>
        <taxon>unclassified sequences</taxon>
        <taxon>metagenomes</taxon>
        <taxon>ecological metagenomes</taxon>
    </lineage>
</organism>
<comment type="function">
    <text evidence="1">Catalyzes the condensation of (S)-aspartate-beta-semialdehyde [(S)-ASA] and pyruvate to 4-hydroxy-tetrahydrodipicolinate (HTPA).</text>
</comment>
<keyword evidence="9" id="KW-0704">Schiff base</keyword>
<dbReference type="GO" id="GO:0005829">
    <property type="term" value="C:cytosol"/>
    <property type="evidence" value="ECO:0007669"/>
    <property type="project" value="TreeGrafter"/>
</dbReference>
<comment type="catalytic activity">
    <reaction evidence="10">
        <text>L-aspartate 4-semialdehyde + pyruvate = (2S,4S)-4-hydroxy-2,3,4,5-tetrahydrodipicolinate + H2O + H(+)</text>
        <dbReference type="Rhea" id="RHEA:34171"/>
        <dbReference type="ChEBI" id="CHEBI:15361"/>
        <dbReference type="ChEBI" id="CHEBI:15377"/>
        <dbReference type="ChEBI" id="CHEBI:15378"/>
        <dbReference type="ChEBI" id="CHEBI:67139"/>
        <dbReference type="ChEBI" id="CHEBI:537519"/>
        <dbReference type="EC" id="4.3.3.7"/>
    </reaction>
</comment>
<evidence type="ECO:0000256" key="9">
    <source>
        <dbReference type="ARBA" id="ARBA00023270"/>
    </source>
</evidence>
<name>X1N7E9_9ZZZZ</name>
<evidence type="ECO:0000256" key="2">
    <source>
        <dbReference type="ARBA" id="ARBA00005120"/>
    </source>
</evidence>
<dbReference type="PANTHER" id="PTHR12128:SF66">
    <property type="entry name" value="4-HYDROXY-2-OXOGLUTARATE ALDOLASE, MITOCHONDRIAL"/>
    <property type="match status" value="1"/>
</dbReference>
<keyword evidence="6" id="KW-0220">Diaminopimelate biosynthesis</keyword>
<evidence type="ECO:0000313" key="11">
    <source>
        <dbReference type="EMBL" id="GAI39942.1"/>
    </source>
</evidence>
<dbReference type="SUPFAM" id="SSF51569">
    <property type="entry name" value="Aldolase"/>
    <property type="match status" value="1"/>
</dbReference>
<dbReference type="PRINTS" id="PR00146">
    <property type="entry name" value="DHPICSNTHASE"/>
</dbReference>
<keyword evidence="8" id="KW-0456">Lyase</keyword>
<evidence type="ECO:0000256" key="5">
    <source>
        <dbReference type="ARBA" id="ARBA00022605"/>
    </source>
</evidence>
<dbReference type="InterPro" id="IPR002220">
    <property type="entry name" value="DapA-like"/>
</dbReference>
<dbReference type="AlphaFoldDB" id="X1N7E9"/>
<evidence type="ECO:0000256" key="4">
    <source>
        <dbReference type="ARBA" id="ARBA00022490"/>
    </source>
</evidence>
<reference evidence="11" key="1">
    <citation type="journal article" date="2014" name="Front. Microbiol.">
        <title>High frequency of phylogenetically diverse reductive dehalogenase-homologous genes in deep subseafloor sedimentary metagenomes.</title>
        <authorList>
            <person name="Kawai M."/>
            <person name="Futagami T."/>
            <person name="Toyoda A."/>
            <person name="Takaki Y."/>
            <person name="Nishi S."/>
            <person name="Hori S."/>
            <person name="Arai W."/>
            <person name="Tsubouchi T."/>
            <person name="Morono Y."/>
            <person name="Uchiyama I."/>
            <person name="Ito T."/>
            <person name="Fujiyama A."/>
            <person name="Inagaki F."/>
            <person name="Takami H."/>
        </authorList>
    </citation>
    <scope>NUCLEOTIDE SEQUENCE</scope>
    <source>
        <strain evidence="11">Expedition CK06-06</strain>
    </source>
</reference>